<evidence type="ECO:0000313" key="2">
    <source>
        <dbReference type="EMBL" id="BAV97082.1"/>
    </source>
</evidence>
<accession>A0AAU9AFV4</accession>
<evidence type="ECO:0000256" key="1">
    <source>
        <dbReference type="SAM" id="MobiDB-lite"/>
    </source>
</evidence>
<feature type="region of interest" description="Disordered" evidence="1">
    <location>
        <begin position="484"/>
        <end position="518"/>
    </location>
</feature>
<organism evidence="2 3">
    <name type="scientific">Lysobacter enzymogenes</name>
    <dbReference type="NCBI Taxonomy" id="69"/>
    <lineage>
        <taxon>Bacteria</taxon>
        <taxon>Pseudomonadati</taxon>
        <taxon>Pseudomonadota</taxon>
        <taxon>Gammaproteobacteria</taxon>
        <taxon>Lysobacterales</taxon>
        <taxon>Lysobacteraceae</taxon>
        <taxon>Lysobacter</taxon>
    </lineage>
</organism>
<dbReference type="GeneID" id="83063463"/>
<dbReference type="RefSeq" id="WP_096377296.1">
    <property type="nucleotide sequence ID" value="NZ_AP014940.1"/>
</dbReference>
<dbReference type="Proteomes" id="UP000218824">
    <property type="component" value="Chromosome"/>
</dbReference>
<name>A0AAU9AFV4_LYSEN</name>
<feature type="compositionally biased region" description="Polar residues" evidence="1">
    <location>
        <begin position="484"/>
        <end position="508"/>
    </location>
</feature>
<dbReference type="EMBL" id="AP014940">
    <property type="protein sequence ID" value="BAV97082.1"/>
    <property type="molecule type" value="Genomic_DNA"/>
</dbReference>
<reference evidence="2 3" key="1">
    <citation type="journal article" date="2017" name="DNA Res.">
        <title>Complete genome sequence and expression profile of the commercial lytic enzyme producer Lysobacter enzymogenes M497-1.</title>
        <authorList>
            <person name="Takami H."/>
            <person name="Toyoda A."/>
            <person name="Uchiyama I."/>
            <person name="Itoh T."/>
            <person name="Takaki Y."/>
            <person name="Arai W."/>
            <person name="Nishi S."/>
            <person name="Kawai M."/>
            <person name="Shinya K."/>
            <person name="Ikeda H."/>
        </authorList>
    </citation>
    <scope>NUCLEOTIDE SEQUENCE [LARGE SCALE GENOMIC DNA]</scope>
    <source>
        <strain evidence="2 3">M497-1</strain>
    </source>
</reference>
<sequence length="518" mass="56660">MSTGTQLKVVMQDAQGFYFSGDKAAKKENEATVKWLNTLLKNEDYYGELCGSKGKLAVGFNFPPKEVAPERAKEIMSRAYDRIGNGVDELRSENQMKTAGALMRGTVVEHPLNRDRVEEKLYAGYARPHDPEQDAKTLLASPMLAGHPARSAEGFDKLSSVGKLEAISHSNLQEMRGEIARYKELHAANGLADTFGKKIDTFVADVGERYAQGMASHASNRPIAGHILATSDREQVQDFAQALTNNKSQPQSVSHTSEYNTRYLKSHDFAFFNVYPATNPEMQKQMLSSTRYLCEKPEIAGSAIAKDAQSFSFNLPGLVNQTQDGAQRLTLLTLRDPVRPTHGGSDDEVRARMEGKEGLASYGGGTPAMGTATRKFGTETDSYDSARRVFVKGDSLEALKANVELGLYKAAYGLSKGEKSVDPTQNKDYKLYGMLNEATALGESPAKDRATMQLVKLFQYPQLMVSGPVSVQGVEPFRPGQTQATQLTAETSAPSVSATQTNQANQSNEQHKAQVRTM</sequence>
<dbReference type="AlphaFoldDB" id="A0AAU9AFV4"/>
<evidence type="ECO:0000313" key="3">
    <source>
        <dbReference type="Proteomes" id="UP000218824"/>
    </source>
</evidence>
<dbReference type="KEGG" id="lem:LEN_1595"/>
<protein>
    <submittedName>
        <fullName evidence="2">Uncharacterized protein</fullName>
    </submittedName>
</protein>
<gene>
    <name evidence="2" type="ORF">LEN_1595</name>
</gene>
<proteinExistence type="predicted"/>